<dbReference type="Proteomes" id="UP000179807">
    <property type="component" value="Unassembled WGS sequence"/>
</dbReference>
<proteinExistence type="predicted"/>
<dbReference type="VEuPathDB" id="TrichDB:TRFO_37814"/>
<evidence type="ECO:0000313" key="4">
    <source>
        <dbReference type="Proteomes" id="UP000179807"/>
    </source>
</evidence>
<name>A0A1J4JCS7_9EUKA</name>
<protein>
    <submittedName>
        <fullName evidence="3">Uncharacterized protein</fullName>
    </submittedName>
</protein>
<feature type="compositionally biased region" description="Polar residues" evidence="2">
    <location>
        <begin position="285"/>
        <end position="306"/>
    </location>
</feature>
<sequence length="306" mass="36368">MKIIHYQYLIKLNEVFFKLNGHKKISMEDFNSYDEDSILEAPEYEQELTAIYNLDFERALELSKKRYQYDDTECFEEQIHYEEQAQILAQQNFDDYNQEINLISKEFLNNAENFKTRWKNYCQNLVEKHRQEAEQLEKKWRQTRKKEINRNCLTSETSLETARLLALCEHYNEAINLRDSAKSKTTSKKTPEIKLIDREFTKRYQLMIKRHYNEFQLLHRNLRSLLKSLRERAEALKKKAEANFQVENARNTTLIIQAVAKDSINPVAKEKVISSFSPRTRKNLPLSSNTSTSAEMTISNVSPQFK</sequence>
<keyword evidence="4" id="KW-1185">Reference proteome</keyword>
<comment type="caution">
    <text evidence="3">The sequence shown here is derived from an EMBL/GenBank/DDBJ whole genome shotgun (WGS) entry which is preliminary data.</text>
</comment>
<reference evidence="3" key="1">
    <citation type="submission" date="2016-10" db="EMBL/GenBank/DDBJ databases">
        <authorList>
            <person name="Benchimol M."/>
            <person name="Almeida L.G."/>
            <person name="Vasconcelos A.T."/>
            <person name="Perreira-Neves A."/>
            <person name="Rosa I.A."/>
            <person name="Tasca T."/>
            <person name="Bogo M.R."/>
            <person name="de Souza W."/>
        </authorList>
    </citation>
    <scope>NUCLEOTIDE SEQUENCE [LARGE SCALE GENOMIC DNA]</scope>
    <source>
        <strain evidence="3">K</strain>
    </source>
</reference>
<keyword evidence="1" id="KW-0175">Coiled coil</keyword>
<evidence type="ECO:0000313" key="3">
    <source>
        <dbReference type="EMBL" id="OHS96063.1"/>
    </source>
</evidence>
<dbReference type="EMBL" id="MLAK01001203">
    <property type="protein sequence ID" value="OHS96063.1"/>
    <property type="molecule type" value="Genomic_DNA"/>
</dbReference>
<accession>A0A1J4JCS7</accession>
<feature type="region of interest" description="Disordered" evidence="2">
    <location>
        <begin position="279"/>
        <end position="306"/>
    </location>
</feature>
<gene>
    <name evidence="3" type="ORF">TRFO_37814</name>
</gene>
<evidence type="ECO:0000256" key="1">
    <source>
        <dbReference type="SAM" id="Coils"/>
    </source>
</evidence>
<dbReference type="RefSeq" id="XP_068349200.1">
    <property type="nucleotide sequence ID" value="XM_068511656.1"/>
</dbReference>
<organism evidence="3 4">
    <name type="scientific">Tritrichomonas foetus</name>
    <dbReference type="NCBI Taxonomy" id="1144522"/>
    <lineage>
        <taxon>Eukaryota</taxon>
        <taxon>Metamonada</taxon>
        <taxon>Parabasalia</taxon>
        <taxon>Tritrichomonadida</taxon>
        <taxon>Tritrichomonadidae</taxon>
        <taxon>Tritrichomonas</taxon>
    </lineage>
</organism>
<feature type="coiled-coil region" evidence="1">
    <location>
        <begin position="212"/>
        <end position="252"/>
    </location>
</feature>
<evidence type="ECO:0000256" key="2">
    <source>
        <dbReference type="SAM" id="MobiDB-lite"/>
    </source>
</evidence>
<dbReference type="GeneID" id="94846360"/>
<feature type="coiled-coil region" evidence="1">
    <location>
        <begin position="119"/>
        <end position="146"/>
    </location>
</feature>
<dbReference type="AlphaFoldDB" id="A0A1J4JCS7"/>